<organism evidence="2 3">
    <name type="scientific">Oryza sativa subsp. japonica</name>
    <name type="common">Rice</name>
    <dbReference type="NCBI Taxonomy" id="39947"/>
    <lineage>
        <taxon>Eukaryota</taxon>
        <taxon>Viridiplantae</taxon>
        <taxon>Streptophyta</taxon>
        <taxon>Embryophyta</taxon>
        <taxon>Tracheophyta</taxon>
        <taxon>Spermatophyta</taxon>
        <taxon>Magnoliopsida</taxon>
        <taxon>Liliopsida</taxon>
        <taxon>Poales</taxon>
        <taxon>Poaceae</taxon>
        <taxon>BOP clade</taxon>
        <taxon>Oryzoideae</taxon>
        <taxon>Oryzeae</taxon>
        <taxon>Oryzinae</taxon>
        <taxon>Oryza</taxon>
        <taxon>Oryza sativa</taxon>
    </lineage>
</organism>
<keyword evidence="1" id="KW-0472">Membrane</keyword>
<keyword evidence="1" id="KW-0812">Transmembrane</keyword>
<gene>
    <name evidence="2" type="ordered locus">Os03g0363500</name>
    <name evidence="2" type="ORF">OSNPB_030363500</name>
</gene>
<feature type="transmembrane region" description="Helical" evidence="1">
    <location>
        <begin position="49"/>
        <end position="68"/>
    </location>
</feature>
<protein>
    <submittedName>
        <fullName evidence="2">Os03g0363500 protein</fullName>
    </submittedName>
</protein>
<keyword evidence="3" id="KW-1185">Reference proteome</keyword>
<dbReference type="ExpressionAtlas" id="A0A0P0VXR6">
    <property type="expression patterns" value="baseline and differential"/>
</dbReference>
<reference evidence="2 3" key="3">
    <citation type="journal article" date="2013" name="Rice">
        <title>Improvement of the Oryza sativa Nipponbare reference genome using next generation sequence and optical map data.</title>
        <authorList>
            <person name="Kawahara Y."/>
            <person name="de la Bastide M."/>
            <person name="Hamilton J.P."/>
            <person name="Kanamori H."/>
            <person name="McCombie W.R."/>
            <person name="Ouyang S."/>
            <person name="Schwartz D.C."/>
            <person name="Tanaka T."/>
            <person name="Wu J."/>
            <person name="Zhou S."/>
            <person name="Childs K.L."/>
            <person name="Davidson R.M."/>
            <person name="Lin H."/>
            <person name="Quesada-Ocampo L."/>
            <person name="Vaillancourt B."/>
            <person name="Sakai H."/>
            <person name="Lee S.S."/>
            <person name="Kim J."/>
            <person name="Numa H."/>
            <person name="Itoh T."/>
            <person name="Buell C.R."/>
            <person name="Matsumoto T."/>
        </authorList>
    </citation>
    <scope>NUCLEOTIDE SEQUENCE [LARGE SCALE GENOMIC DNA]</scope>
    <source>
        <strain evidence="3">cv. Nipponbare</strain>
    </source>
</reference>
<dbReference type="Proteomes" id="UP000059680">
    <property type="component" value="Chromosome 3"/>
</dbReference>
<evidence type="ECO:0000313" key="3">
    <source>
        <dbReference type="Proteomes" id="UP000059680"/>
    </source>
</evidence>
<reference evidence="2 3" key="2">
    <citation type="journal article" date="2013" name="Plant Cell Physiol.">
        <title>Rice Annotation Project Database (RAP-DB): an integrative and interactive database for rice genomics.</title>
        <authorList>
            <person name="Sakai H."/>
            <person name="Lee S.S."/>
            <person name="Tanaka T."/>
            <person name="Numa H."/>
            <person name="Kim J."/>
            <person name="Kawahara Y."/>
            <person name="Wakimoto H."/>
            <person name="Yang C.C."/>
            <person name="Iwamoto M."/>
            <person name="Abe T."/>
            <person name="Yamada Y."/>
            <person name="Muto A."/>
            <person name="Inokuchi H."/>
            <person name="Ikemura T."/>
            <person name="Matsumoto T."/>
            <person name="Sasaki T."/>
            <person name="Itoh T."/>
        </authorList>
    </citation>
    <scope>NUCLEOTIDE SEQUENCE [LARGE SCALE GENOMIC DNA]</scope>
    <source>
        <strain evidence="3">cv. Nipponbare</strain>
    </source>
</reference>
<dbReference type="EMBL" id="AP014959">
    <property type="protein sequence ID" value="BAS84301.1"/>
    <property type="molecule type" value="Genomic_DNA"/>
</dbReference>
<sequence>FKLFPFVLVTCLPLHLLQTMGLAAIIGIVGWFTIYFANGATMLYLGRVLLGYCTGVLSYVVSISNFSMHI</sequence>
<dbReference type="Gramene" id="Os03t0363500-01">
    <property type="protein sequence ID" value="Os03t0363500-01"/>
    <property type="gene ID" value="Os03g0363500"/>
</dbReference>
<evidence type="ECO:0000256" key="1">
    <source>
        <dbReference type="SAM" id="Phobius"/>
    </source>
</evidence>
<dbReference type="AlphaFoldDB" id="A0A0P0VXR6"/>
<evidence type="ECO:0000313" key="2">
    <source>
        <dbReference type="EMBL" id="BAS84301.1"/>
    </source>
</evidence>
<reference evidence="3" key="1">
    <citation type="journal article" date="2005" name="Nature">
        <title>The map-based sequence of the rice genome.</title>
        <authorList>
            <consortium name="International rice genome sequencing project (IRGSP)"/>
            <person name="Matsumoto T."/>
            <person name="Wu J."/>
            <person name="Kanamori H."/>
            <person name="Katayose Y."/>
            <person name="Fujisawa M."/>
            <person name="Namiki N."/>
            <person name="Mizuno H."/>
            <person name="Yamamoto K."/>
            <person name="Antonio B.A."/>
            <person name="Baba T."/>
            <person name="Sakata K."/>
            <person name="Nagamura Y."/>
            <person name="Aoki H."/>
            <person name="Arikawa K."/>
            <person name="Arita K."/>
            <person name="Bito T."/>
            <person name="Chiden Y."/>
            <person name="Fujitsuka N."/>
            <person name="Fukunaka R."/>
            <person name="Hamada M."/>
            <person name="Harada C."/>
            <person name="Hayashi A."/>
            <person name="Hijishita S."/>
            <person name="Honda M."/>
            <person name="Hosokawa S."/>
            <person name="Ichikawa Y."/>
            <person name="Idonuma A."/>
            <person name="Iijima M."/>
            <person name="Ikeda M."/>
            <person name="Ikeno M."/>
            <person name="Ito K."/>
            <person name="Ito S."/>
            <person name="Ito T."/>
            <person name="Ito Y."/>
            <person name="Ito Y."/>
            <person name="Iwabuchi A."/>
            <person name="Kamiya K."/>
            <person name="Karasawa W."/>
            <person name="Kurita K."/>
            <person name="Katagiri S."/>
            <person name="Kikuta A."/>
            <person name="Kobayashi H."/>
            <person name="Kobayashi N."/>
            <person name="Machita K."/>
            <person name="Maehara T."/>
            <person name="Masukawa M."/>
            <person name="Mizubayashi T."/>
            <person name="Mukai Y."/>
            <person name="Nagasaki H."/>
            <person name="Nagata Y."/>
            <person name="Naito S."/>
            <person name="Nakashima M."/>
            <person name="Nakama Y."/>
            <person name="Nakamichi Y."/>
            <person name="Nakamura M."/>
            <person name="Meguro A."/>
            <person name="Negishi M."/>
            <person name="Ohta I."/>
            <person name="Ohta T."/>
            <person name="Okamoto M."/>
            <person name="Ono N."/>
            <person name="Saji S."/>
            <person name="Sakaguchi M."/>
            <person name="Sakai K."/>
            <person name="Shibata M."/>
            <person name="Shimokawa T."/>
            <person name="Song J."/>
            <person name="Takazaki Y."/>
            <person name="Terasawa K."/>
            <person name="Tsugane M."/>
            <person name="Tsuji K."/>
            <person name="Ueda S."/>
            <person name="Waki K."/>
            <person name="Yamagata H."/>
            <person name="Yamamoto M."/>
            <person name="Yamamoto S."/>
            <person name="Yamane H."/>
            <person name="Yoshiki S."/>
            <person name="Yoshihara R."/>
            <person name="Yukawa K."/>
            <person name="Zhong H."/>
            <person name="Yano M."/>
            <person name="Yuan Q."/>
            <person name="Ouyang S."/>
            <person name="Liu J."/>
            <person name="Jones K.M."/>
            <person name="Gansberger K."/>
            <person name="Moffat K."/>
            <person name="Hill J."/>
            <person name="Bera J."/>
            <person name="Fadrosh D."/>
            <person name="Jin S."/>
            <person name="Johri S."/>
            <person name="Kim M."/>
            <person name="Overton L."/>
            <person name="Reardon M."/>
            <person name="Tsitrin T."/>
            <person name="Vuong H."/>
            <person name="Weaver B."/>
            <person name="Ciecko A."/>
            <person name="Tallon L."/>
            <person name="Jackson J."/>
            <person name="Pai G."/>
            <person name="Aken S.V."/>
            <person name="Utterback T."/>
            <person name="Reidmuller S."/>
            <person name="Feldblyum T."/>
            <person name="Hsiao J."/>
            <person name="Zismann V."/>
            <person name="Iobst S."/>
            <person name="de Vazeille A.R."/>
            <person name="Buell C.R."/>
            <person name="Ying K."/>
            <person name="Li Y."/>
            <person name="Lu T."/>
            <person name="Huang Y."/>
            <person name="Zhao Q."/>
            <person name="Feng Q."/>
            <person name="Zhang L."/>
            <person name="Zhu J."/>
            <person name="Weng Q."/>
            <person name="Mu J."/>
            <person name="Lu Y."/>
            <person name="Fan D."/>
            <person name="Liu Y."/>
            <person name="Guan J."/>
            <person name="Zhang Y."/>
            <person name="Yu S."/>
            <person name="Liu X."/>
            <person name="Zhang Y."/>
            <person name="Hong G."/>
            <person name="Han B."/>
            <person name="Choisne N."/>
            <person name="Demange N."/>
            <person name="Orjeda G."/>
            <person name="Samain S."/>
            <person name="Cattolico L."/>
            <person name="Pelletier E."/>
            <person name="Couloux A."/>
            <person name="Segurens B."/>
            <person name="Wincker P."/>
            <person name="D'Hont A."/>
            <person name="Scarpelli C."/>
            <person name="Weissenbach J."/>
            <person name="Salanoubat M."/>
            <person name="Quetier F."/>
            <person name="Yu Y."/>
            <person name="Kim H.R."/>
            <person name="Rambo T."/>
            <person name="Currie J."/>
            <person name="Collura K."/>
            <person name="Luo M."/>
            <person name="Yang T."/>
            <person name="Ammiraju J.S.S."/>
            <person name="Engler F."/>
            <person name="Soderlund C."/>
            <person name="Wing R.A."/>
            <person name="Palmer L.E."/>
            <person name="de la Bastide M."/>
            <person name="Spiegel L."/>
            <person name="Nascimento L."/>
            <person name="Zutavern T."/>
            <person name="O'Shaughnessy A."/>
            <person name="Dike S."/>
            <person name="Dedhia N."/>
            <person name="Preston R."/>
            <person name="Balija V."/>
            <person name="McCombie W.R."/>
            <person name="Chow T."/>
            <person name="Chen H."/>
            <person name="Chung M."/>
            <person name="Chen C."/>
            <person name="Shaw J."/>
            <person name="Wu H."/>
            <person name="Hsiao K."/>
            <person name="Chao Y."/>
            <person name="Chu M."/>
            <person name="Cheng C."/>
            <person name="Hour A."/>
            <person name="Lee P."/>
            <person name="Lin S."/>
            <person name="Lin Y."/>
            <person name="Liou J."/>
            <person name="Liu S."/>
            <person name="Hsing Y."/>
            <person name="Raghuvanshi S."/>
            <person name="Mohanty A."/>
            <person name="Bharti A.K."/>
            <person name="Gaur A."/>
            <person name="Gupta V."/>
            <person name="Kumar D."/>
            <person name="Ravi V."/>
            <person name="Vij S."/>
            <person name="Kapur A."/>
            <person name="Khurana P."/>
            <person name="Khurana P."/>
            <person name="Khurana J.P."/>
            <person name="Tyagi A.K."/>
            <person name="Gaikwad K."/>
            <person name="Singh A."/>
            <person name="Dalal V."/>
            <person name="Srivastava S."/>
            <person name="Dixit A."/>
            <person name="Pal A.K."/>
            <person name="Ghazi I.A."/>
            <person name="Yadav M."/>
            <person name="Pandit A."/>
            <person name="Bhargava A."/>
            <person name="Sureshbabu K."/>
            <person name="Batra K."/>
            <person name="Sharma T.R."/>
            <person name="Mohapatra T."/>
            <person name="Singh N.K."/>
            <person name="Messing J."/>
            <person name="Nelson A.B."/>
            <person name="Fuks G."/>
            <person name="Kavchok S."/>
            <person name="Keizer G."/>
            <person name="Linton E."/>
            <person name="Llaca V."/>
            <person name="Song R."/>
            <person name="Tanyolac B."/>
            <person name="Young S."/>
            <person name="Ho-Il K."/>
            <person name="Hahn J.H."/>
            <person name="Sangsakoo G."/>
            <person name="Vanavichit A."/>
            <person name="de Mattos Luiz.A.T."/>
            <person name="Zimmer P.D."/>
            <person name="Malone G."/>
            <person name="Dellagostin O."/>
            <person name="de Oliveira A.C."/>
            <person name="Bevan M."/>
            <person name="Bancroft I."/>
            <person name="Minx P."/>
            <person name="Cordum H."/>
            <person name="Wilson R."/>
            <person name="Cheng Z."/>
            <person name="Jin W."/>
            <person name="Jiang J."/>
            <person name="Leong S.A."/>
            <person name="Iwama H."/>
            <person name="Gojobori T."/>
            <person name="Itoh T."/>
            <person name="Niimura Y."/>
            <person name="Fujii Y."/>
            <person name="Habara T."/>
            <person name="Sakai H."/>
            <person name="Sato Y."/>
            <person name="Wilson G."/>
            <person name="Kumar K."/>
            <person name="McCouch S."/>
            <person name="Juretic N."/>
            <person name="Hoen D."/>
            <person name="Wright S."/>
            <person name="Bruskiewich R."/>
            <person name="Bureau T."/>
            <person name="Miyao A."/>
            <person name="Hirochika H."/>
            <person name="Nishikawa T."/>
            <person name="Kadowaki K."/>
            <person name="Sugiura M."/>
            <person name="Burr B."/>
            <person name="Sasaki T."/>
        </authorList>
    </citation>
    <scope>NUCLEOTIDE SEQUENCE [LARGE SCALE GENOMIC DNA]</scope>
    <source>
        <strain evidence="3">cv. Nipponbare</strain>
    </source>
</reference>
<feature type="non-terminal residue" evidence="2">
    <location>
        <position position="70"/>
    </location>
</feature>
<feature type="transmembrane region" description="Helical" evidence="1">
    <location>
        <begin position="12"/>
        <end position="37"/>
    </location>
</feature>
<keyword evidence="1" id="KW-1133">Transmembrane helix</keyword>
<name>A0A0P0VXR6_ORYSJ</name>
<proteinExistence type="predicted"/>
<accession>A0A0P0VXR6</accession>